<evidence type="ECO:0000313" key="1">
    <source>
        <dbReference type="EMBL" id="EEQ49210.1"/>
    </source>
</evidence>
<dbReference type="HOGENOM" id="CLU_155761_1_1_9"/>
<name>C4V1S3_9FIRM</name>
<dbReference type="STRING" id="638302.HMPREF0908_0526"/>
<reference evidence="1 2" key="1">
    <citation type="submission" date="2009-04" db="EMBL/GenBank/DDBJ databases">
        <authorList>
            <person name="Qin X."/>
            <person name="Bachman B."/>
            <person name="Battles P."/>
            <person name="Bell A."/>
            <person name="Bess C."/>
            <person name="Bickham C."/>
            <person name="Chaboub L."/>
            <person name="Chen D."/>
            <person name="Coyle M."/>
            <person name="Deiros D.R."/>
            <person name="Dinh H."/>
            <person name="Forbes L."/>
            <person name="Fowler G."/>
            <person name="Francisco L."/>
            <person name="Fu Q."/>
            <person name="Gubbala S."/>
            <person name="Hale W."/>
            <person name="Han Y."/>
            <person name="Hemphill L."/>
            <person name="Highlander S.K."/>
            <person name="Hirani K."/>
            <person name="Hogues M."/>
            <person name="Jackson L."/>
            <person name="Jakkamsetti A."/>
            <person name="Javaid M."/>
            <person name="Jiang H."/>
            <person name="Korchina V."/>
            <person name="Kovar C."/>
            <person name="Lara F."/>
            <person name="Lee S."/>
            <person name="Mata R."/>
            <person name="Mathew T."/>
            <person name="Moen C."/>
            <person name="Morales K."/>
            <person name="Munidasa M."/>
            <person name="Nazareth L."/>
            <person name="Ngo R."/>
            <person name="Nguyen L."/>
            <person name="Okwuonu G."/>
            <person name="Ongeri F."/>
            <person name="Patil S."/>
            <person name="Petrosino J."/>
            <person name="Pham C."/>
            <person name="Pham P."/>
            <person name="Pu L.-L."/>
            <person name="Puazo M."/>
            <person name="Raj R."/>
            <person name="Reid J."/>
            <person name="Rouhana J."/>
            <person name="Saada N."/>
            <person name="Shang Y."/>
            <person name="Simmons D."/>
            <person name="Thornton R."/>
            <person name="Warren J."/>
            <person name="Weissenberger G."/>
            <person name="Zhang J."/>
            <person name="Zhang L."/>
            <person name="Zhou C."/>
            <person name="Zhu D."/>
            <person name="Muzny D."/>
            <person name="Worley K."/>
            <person name="Gibbs R."/>
        </authorList>
    </citation>
    <scope>NUCLEOTIDE SEQUENCE [LARGE SCALE GENOMIC DNA]</scope>
    <source>
        <strain evidence="1 2">ATCC 43531</strain>
    </source>
</reference>
<dbReference type="AlphaFoldDB" id="C4V1S3"/>
<sequence>MSYHVVFSAQAKKSIKKLDRHVYTTIIAWIRRNLEGCSNPRIHGKPLTVNRSG</sequence>
<organism evidence="1 2">
    <name type="scientific">Selenomonas flueggei ATCC 43531</name>
    <dbReference type="NCBI Taxonomy" id="638302"/>
    <lineage>
        <taxon>Bacteria</taxon>
        <taxon>Bacillati</taxon>
        <taxon>Bacillota</taxon>
        <taxon>Negativicutes</taxon>
        <taxon>Selenomonadales</taxon>
        <taxon>Selenomonadaceae</taxon>
        <taxon>Selenomonas</taxon>
    </lineage>
</organism>
<dbReference type="EMBL" id="ACLA01000006">
    <property type="protein sequence ID" value="EEQ49210.1"/>
    <property type="molecule type" value="Genomic_DNA"/>
</dbReference>
<protein>
    <submittedName>
        <fullName evidence="1">Toxin-antitoxin system, toxin component, RelE family</fullName>
    </submittedName>
</protein>
<dbReference type="Gene3D" id="3.30.2310.20">
    <property type="entry name" value="RelE-like"/>
    <property type="match status" value="1"/>
</dbReference>
<dbReference type="eggNOG" id="COG2026">
    <property type="taxonomic scope" value="Bacteria"/>
</dbReference>
<dbReference type="Proteomes" id="UP000005309">
    <property type="component" value="Unassembled WGS sequence"/>
</dbReference>
<accession>C4V1S3</accession>
<proteinExistence type="predicted"/>
<gene>
    <name evidence="1" type="ORF">HMPREF0908_0526</name>
</gene>
<dbReference type="InterPro" id="IPR035093">
    <property type="entry name" value="RelE/ParE_toxin_dom_sf"/>
</dbReference>
<keyword evidence="2" id="KW-1185">Reference proteome</keyword>
<dbReference type="SUPFAM" id="SSF143011">
    <property type="entry name" value="RelE-like"/>
    <property type="match status" value="1"/>
</dbReference>
<comment type="caution">
    <text evidence="1">The sequence shown here is derived from an EMBL/GenBank/DDBJ whole genome shotgun (WGS) entry which is preliminary data.</text>
</comment>
<evidence type="ECO:0000313" key="2">
    <source>
        <dbReference type="Proteomes" id="UP000005309"/>
    </source>
</evidence>